<evidence type="ECO:0000313" key="1">
    <source>
        <dbReference type="EMBL" id="GGN41996.1"/>
    </source>
</evidence>
<evidence type="ECO:0000313" key="2">
    <source>
        <dbReference type="Proteomes" id="UP000600080"/>
    </source>
</evidence>
<protein>
    <submittedName>
        <fullName evidence="1">Uncharacterized protein</fullName>
    </submittedName>
</protein>
<keyword evidence="2" id="KW-1185">Reference proteome</keyword>
<accession>A0ABQ2JBY4</accession>
<organism evidence="1 2">
    <name type="scientific">Streptomyces kronopolitis</name>
    <dbReference type="NCBI Taxonomy" id="1612435"/>
    <lineage>
        <taxon>Bacteria</taxon>
        <taxon>Bacillati</taxon>
        <taxon>Actinomycetota</taxon>
        <taxon>Actinomycetes</taxon>
        <taxon>Kitasatosporales</taxon>
        <taxon>Streptomycetaceae</taxon>
        <taxon>Streptomyces</taxon>
    </lineage>
</organism>
<comment type="caution">
    <text evidence="1">The sequence shown here is derived from an EMBL/GenBank/DDBJ whole genome shotgun (WGS) entry which is preliminary data.</text>
</comment>
<dbReference type="EMBL" id="BMND01000007">
    <property type="protein sequence ID" value="GGN41996.1"/>
    <property type="molecule type" value="Genomic_DNA"/>
</dbReference>
<dbReference type="Proteomes" id="UP000600080">
    <property type="component" value="Unassembled WGS sequence"/>
</dbReference>
<proteinExistence type="predicted"/>
<name>A0ABQ2JBY4_9ACTN</name>
<reference evidence="2" key="1">
    <citation type="journal article" date="2019" name="Int. J. Syst. Evol. Microbiol.">
        <title>The Global Catalogue of Microorganisms (GCM) 10K type strain sequencing project: providing services to taxonomists for standard genome sequencing and annotation.</title>
        <authorList>
            <consortium name="The Broad Institute Genomics Platform"/>
            <consortium name="The Broad Institute Genome Sequencing Center for Infectious Disease"/>
            <person name="Wu L."/>
            <person name="Ma J."/>
        </authorList>
    </citation>
    <scope>NUCLEOTIDE SEQUENCE [LARGE SCALE GENOMIC DNA]</scope>
    <source>
        <strain evidence="2">CGMCC 4.7323</strain>
    </source>
</reference>
<sequence>MARPLTSAGLPGRRSRNAARRISVSAARHWWHLLWGLLRVRILLWDCRILRRGHLAVGVGLRLGVWIVLFPRYGHGRRLADIAENEPGQADLIRISECKR</sequence>
<gene>
    <name evidence="1" type="ORF">GCM10012285_21830</name>
</gene>